<dbReference type="RefSeq" id="WP_243012209.1">
    <property type="nucleotide sequence ID" value="NZ_JALGAR010000003.1"/>
</dbReference>
<organism evidence="8 9">
    <name type="scientific">Cryobacterium zhongshanensis</name>
    <dbReference type="NCBI Taxonomy" id="2928153"/>
    <lineage>
        <taxon>Bacteria</taxon>
        <taxon>Bacillati</taxon>
        <taxon>Actinomycetota</taxon>
        <taxon>Actinomycetes</taxon>
        <taxon>Micrococcales</taxon>
        <taxon>Microbacteriaceae</taxon>
        <taxon>Cryobacterium</taxon>
    </lineage>
</organism>
<keyword evidence="4" id="KW-0186">Copper</keyword>
<evidence type="ECO:0000256" key="2">
    <source>
        <dbReference type="ARBA" id="ARBA00022723"/>
    </source>
</evidence>
<keyword evidence="6" id="KW-0812">Transmembrane</keyword>
<evidence type="ECO:0000256" key="4">
    <source>
        <dbReference type="ARBA" id="ARBA00023008"/>
    </source>
</evidence>
<evidence type="ECO:0000256" key="5">
    <source>
        <dbReference type="SAM" id="MobiDB-lite"/>
    </source>
</evidence>
<feature type="transmembrane region" description="Helical" evidence="6">
    <location>
        <begin position="152"/>
        <end position="174"/>
    </location>
</feature>
<sequence>MLATTAPASAHDALISSDPRPGATITTPLERVELTFSNALLELGGIDNVFVIQVSDDAGRFYGSGCVDLSNDTVSTALMLGEPGTYTVRWQVTSGDGHPISDSYTFAYAPPLGTKAIAGQTTAPVCGGEGSLKPPSTEATATSAEASVDQGLATGLIVGVSVLVAIAGTLLVIARRTTPRKRDHVHSD</sequence>
<dbReference type="InterPro" id="IPR007348">
    <property type="entry name" value="CopC_dom"/>
</dbReference>
<keyword evidence="9" id="KW-1185">Reference proteome</keyword>
<comment type="subcellular location">
    <subcellularLocation>
        <location evidence="1">Cell envelope</location>
    </subcellularLocation>
</comment>
<dbReference type="GO" id="GO:0005886">
    <property type="term" value="C:plasma membrane"/>
    <property type="evidence" value="ECO:0007669"/>
    <property type="project" value="TreeGrafter"/>
</dbReference>
<evidence type="ECO:0000313" key="8">
    <source>
        <dbReference type="EMBL" id="MCI4658471.1"/>
    </source>
</evidence>
<comment type="caution">
    <text evidence="8">The sequence shown here is derived from an EMBL/GenBank/DDBJ whole genome shotgun (WGS) entry which is preliminary data.</text>
</comment>
<dbReference type="GO" id="GO:0042597">
    <property type="term" value="C:periplasmic space"/>
    <property type="evidence" value="ECO:0007669"/>
    <property type="project" value="InterPro"/>
</dbReference>
<gene>
    <name evidence="8" type="ORF">MQH31_11710</name>
</gene>
<name>A0AA41QYW6_9MICO</name>
<dbReference type="Pfam" id="PF04234">
    <property type="entry name" value="CopC"/>
    <property type="match status" value="1"/>
</dbReference>
<dbReference type="Proteomes" id="UP001165341">
    <property type="component" value="Unassembled WGS sequence"/>
</dbReference>
<dbReference type="PANTHER" id="PTHR34820">
    <property type="entry name" value="INNER MEMBRANE PROTEIN YEBZ"/>
    <property type="match status" value="1"/>
</dbReference>
<evidence type="ECO:0000256" key="6">
    <source>
        <dbReference type="SAM" id="Phobius"/>
    </source>
</evidence>
<dbReference type="Gene3D" id="2.60.40.1220">
    <property type="match status" value="1"/>
</dbReference>
<protein>
    <submittedName>
        <fullName evidence="8">Copper resistance protein CopC</fullName>
    </submittedName>
</protein>
<accession>A0AA41QYW6</accession>
<dbReference type="InterPro" id="IPR032694">
    <property type="entry name" value="CopC/D"/>
</dbReference>
<dbReference type="GO" id="GO:0046688">
    <property type="term" value="P:response to copper ion"/>
    <property type="evidence" value="ECO:0007669"/>
    <property type="project" value="InterPro"/>
</dbReference>
<dbReference type="PANTHER" id="PTHR34820:SF4">
    <property type="entry name" value="INNER MEMBRANE PROTEIN YEBZ"/>
    <property type="match status" value="1"/>
</dbReference>
<dbReference type="GO" id="GO:0005507">
    <property type="term" value="F:copper ion binding"/>
    <property type="evidence" value="ECO:0007669"/>
    <property type="project" value="InterPro"/>
</dbReference>
<dbReference type="GO" id="GO:0030313">
    <property type="term" value="C:cell envelope"/>
    <property type="evidence" value="ECO:0007669"/>
    <property type="project" value="UniProtKB-SubCell"/>
</dbReference>
<keyword evidence="3" id="KW-0732">Signal</keyword>
<dbReference type="GO" id="GO:0006825">
    <property type="term" value="P:copper ion transport"/>
    <property type="evidence" value="ECO:0007669"/>
    <property type="project" value="InterPro"/>
</dbReference>
<proteinExistence type="predicted"/>
<dbReference type="SUPFAM" id="SSF81296">
    <property type="entry name" value="E set domains"/>
    <property type="match status" value="1"/>
</dbReference>
<dbReference type="EMBL" id="JALGAR010000003">
    <property type="protein sequence ID" value="MCI4658471.1"/>
    <property type="molecule type" value="Genomic_DNA"/>
</dbReference>
<evidence type="ECO:0000256" key="3">
    <source>
        <dbReference type="ARBA" id="ARBA00022729"/>
    </source>
</evidence>
<feature type="region of interest" description="Disordered" evidence="5">
    <location>
        <begin position="1"/>
        <end position="22"/>
    </location>
</feature>
<feature type="domain" description="CopC" evidence="7">
    <location>
        <begin position="11"/>
        <end position="107"/>
    </location>
</feature>
<evidence type="ECO:0000256" key="1">
    <source>
        <dbReference type="ARBA" id="ARBA00004196"/>
    </source>
</evidence>
<keyword evidence="2" id="KW-0479">Metal-binding</keyword>
<dbReference type="InterPro" id="IPR014755">
    <property type="entry name" value="Cu-Rt/internalin_Ig-like"/>
</dbReference>
<evidence type="ECO:0000313" key="9">
    <source>
        <dbReference type="Proteomes" id="UP001165341"/>
    </source>
</evidence>
<reference evidence="8" key="1">
    <citation type="submission" date="2022-03" db="EMBL/GenBank/DDBJ databases">
        <title>Cryobacterium sp. nov. strain ZS14-85, isolated from Antarctic soil.</title>
        <authorList>
            <person name="Li J."/>
            <person name="Niu G."/>
        </authorList>
    </citation>
    <scope>NUCLEOTIDE SEQUENCE</scope>
    <source>
        <strain evidence="8">ZS14-85</strain>
    </source>
</reference>
<keyword evidence="6" id="KW-1133">Transmembrane helix</keyword>
<evidence type="ECO:0000259" key="7">
    <source>
        <dbReference type="Pfam" id="PF04234"/>
    </source>
</evidence>
<dbReference type="InterPro" id="IPR014756">
    <property type="entry name" value="Ig_E-set"/>
</dbReference>
<dbReference type="AlphaFoldDB" id="A0AA41QYW6"/>
<keyword evidence="6" id="KW-0472">Membrane</keyword>